<proteinExistence type="predicted"/>
<sequence>MPKMSLKESLLNSKNLMPLKLQLFAEGDDPGADAGNNGGEGELGGGDPGSNGEGGEPLTFASEAERDSYLDKRTAKAIETAKVKWEAEKATAIEAAKTEAEKLAQMTADQKAEHTEQERLKKINEREADITRRELRAQSLEKLAEKELPKELIDVVVFTDADSCNASIDAIEKAFRKSVEDGVNKRLAQSADVPGSGNTSTTISQGEAMAKQLNEQSKPATKSFWD</sequence>
<feature type="compositionally biased region" description="Gly residues" evidence="1">
    <location>
        <begin position="36"/>
        <end position="55"/>
    </location>
</feature>
<evidence type="ECO:0000256" key="1">
    <source>
        <dbReference type="SAM" id="MobiDB-lite"/>
    </source>
</evidence>
<evidence type="ECO:0000313" key="3">
    <source>
        <dbReference type="Proteomes" id="UP001597285"/>
    </source>
</evidence>
<name>A0ABW4NMK9_9LACT</name>
<feature type="region of interest" description="Disordered" evidence="1">
    <location>
        <begin position="24"/>
        <end position="58"/>
    </location>
</feature>
<reference evidence="3" key="1">
    <citation type="journal article" date="2019" name="Int. J. Syst. Evol. Microbiol.">
        <title>The Global Catalogue of Microorganisms (GCM) 10K type strain sequencing project: providing services to taxonomists for standard genome sequencing and annotation.</title>
        <authorList>
            <consortium name="The Broad Institute Genomics Platform"/>
            <consortium name="The Broad Institute Genome Sequencing Center for Infectious Disease"/>
            <person name="Wu L."/>
            <person name="Ma J."/>
        </authorList>
    </citation>
    <scope>NUCLEOTIDE SEQUENCE [LARGE SCALE GENOMIC DNA]</scope>
    <source>
        <strain evidence="3">KCTC 42143</strain>
    </source>
</reference>
<accession>A0ABW4NMK9</accession>
<dbReference type="Proteomes" id="UP001597285">
    <property type="component" value="Unassembled WGS sequence"/>
</dbReference>
<dbReference type="InterPro" id="IPR025580">
    <property type="entry name" value="Gp46"/>
</dbReference>
<protein>
    <submittedName>
        <fullName evidence="2">DUF4355 domain-containing protein</fullName>
    </submittedName>
</protein>
<feature type="compositionally biased region" description="Polar residues" evidence="1">
    <location>
        <begin position="196"/>
        <end position="205"/>
    </location>
</feature>
<dbReference type="RefSeq" id="WP_058918159.1">
    <property type="nucleotide sequence ID" value="NZ_JBHSQC010000025.1"/>
</dbReference>
<gene>
    <name evidence="2" type="ORF">ACFSBK_07360</name>
</gene>
<feature type="compositionally biased region" description="Basic and acidic residues" evidence="1">
    <location>
        <begin position="110"/>
        <end position="125"/>
    </location>
</feature>
<organism evidence="2 3">
    <name type="scientific">Carnobacterium antarcticum</name>
    <dbReference type="NCBI Taxonomy" id="2126436"/>
    <lineage>
        <taxon>Bacteria</taxon>
        <taxon>Bacillati</taxon>
        <taxon>Bacillota</taxon>
        <taxon>Bacilli</taxon>
        <taxon>Lactobacillales</taxon>
        <taxon>Carnobacteriaceae</taxon>
        <taxon>Carnobacterium</taxon>
    </lineage>
</organism>
<feature type="region of interest" description="Disordered" evidence="1">
    <location>
        <begin position="187"/>
        <end position="226"/>
    </location>
</feature>
<dbReference type="EMBL" id="JBHUFF010000013">
    <property type="protein sequence ID" value="MFD1799669.1"/>
    <property type="molecule type" value="Genomic_DNA"/>
</dbReference>
<feature type="region of interest" description="Disordered" evidence="1">
    <location>
        <begin position="106"/>
        <end position="125"/>
    </location>
</feature>
<dbReference type="Pfam" id="PF14265">
    <property type="entry name" value="DUF4355"/>
    <property type="match status" value="1"/>
</dbReference>
<keyword evidence="3" id="KW-1185">Reference proteome</keyword>
<evidence type="ECO:0000313" key="2">
    <source>
        <dbReference type="EMBL" id="MFD1799669.1"/>
    </source>
</evidence>
<comment type="caution">
    <text evidence="2">The sequence shown here is derived from an EMBL/GenBank/DDBJ whole genome shotgun (WGS) entry which is preliminary data.</text>
</comment>